<accession>A0A9D4NSP4</accession>
<reference evidence="1" key="1">
    <citation type="submission" date="2020-06" db="EMBL/GenBank/DDBJ databases">
        <authorList>
            <person name="Ji K."/>
            <person name="Li J."/>
        </authorList>
    </citation>
    <scope>NUCLEOTIDE SEQUENCE</scope>
    <source>
        <strain evidence="1">JKM2019</strain>
        <tissue evidence="1">Whole body</tissue>
    </source>
</reference>
<name>A0A9D4NSP4_DERFA</name>
<reference evidence="1" key="2">
    <citation type="journal article" date="2021" name="World Allergy Organ. J.">
        <title>Chromosome-level assembly of Dermatophagoides farinae genome and transcriptome reveals two novel allergens Der f 37 and Der f 39.</title>
        <authorList>
            <person name="Chen J."/>
            <person name="Cai Z."/>
            <person name="Fan D."/>
            <person name="Hu J."/>
            <person name="Hou Y."/>
            <person name="He Y."/>
            <person name="Zhang Z."/>
            <person name="Zhao Z."/>
            <person name="Gao P."/>
            <person name="Hu W."/>
            <person name="Sun J."/>
            <person name="Li J."/>
            <person name="Ji K."/>
        </authorList>
    </citation>
    <scope>NUCLEOTIDE SEQUENCE</scope>
    <source>
        <strain evidence="1">JKM2019</strain>
    </source>
</reference>
<dbReference type="Proteomes" id="UP000828236">
    <property type="component" value="Unassembled WGS sequence"/>
</dbReference>
<gene>
    <name evidence="1" type="ORF">HUG17_8667</name>
</gene>
<sequence length="143" mass="16371">MDQGNVQGKTVVTIANNDDADVTRREIISKVVPAQHGIKIKDTAKMRDWRFLVNFKSPNSKKKFENIIATDDKFRFNDSGRLMPTMHLKGLNMAYEEQTIPGLIAVYNPEISAYLDENQLDVDRAIEIRKKRQNPTKPQPKIS</sequence>
<proteinExistence type="predicted"/>
<dbReference type="AlphaFoldDB" id="A0A9D4NSP4"/>
<comment type="caution">
    <text evidence="1">The sequence shown here is derived from an EMBL/GenBank/DDBJ whole genome shotgun (WGS) entry which is preliminary data.</text>
</comment>
<protein>
    <submittedName>
        <fullName evidence="1">Uncharacterized protein</fullName>
    </submittedName>
</protein>
<organism evidence="1">
    <name type="scientific">Dermatophagoides farinae</name>
    <name type="common">American house dust mite</name>
    <dbReference type="NCBI Taxonomy" id="6954"/>
    <lineage>
        <taxon>Eukaryota</taxon>
        <taxon>Metazoa</taxon>
        <taxon>Ecdysozoa</taxon>
        <taxon>Arthropoda</taxon>
        <taxon>Chelicerata</taxon>
        <taxon>Arachnida</taxon>
        <taxon>Acari</taxon>
        <taxon>Acariformes</taxon>
        <taxon>Sarcoptiformes</taxon>
        <taxon>Astigmata</taxon>
        <taxon>Psoroptidia</taxon>
        <taxon>Analgoidea</taxon>
        <taxon>Pyroglyphidae</taxon>
        <taxon>Dermatophagoidinae</taxon>
        <taxon>Dermatophagoides</taxon>
    </lineage>
</organism>
<dbReference type="EMBL" id="SDOV01000008">
    <property type="protein sequence ID" value="KAH7637563.1"/>
    <property type="molecule type" value="Genomic_DNA"/>
</dbReference>
<evidence type="ECO:0000313" key="1">
    <source>
        <dbReference type="EMBL" id="KAH7637563.1"/>
    </source>
</evidence>